<feature type="domain" description="Alpha/beta hydrolase fold-3" evidence="2">
    <location>
        <begin position="83"/>
        <end position="288"/>
    </location>
</feature>
<protein>
    <submittedName>
        <fullName evidence="3">Alpha/beta hydrolase fold domain-containing protein</fullName>
    </submittedName>
</protein>
<evidence type="ECO:0000256" key="1">
    <source>
        <dbReference type="ARBA" id="ARBA00022801"/>
    </source>
</evidence>
<evidence type="ECO:0000259" key="2">
    <source>
        <dbReference type="Pfam" id="PF07859"/>
    </source>
</evidence>
<dbReference type="AlphaFoldDB" id="A0A7D5IU59"/>
<proteinExistence type="predicted"/>
<dbReference type="InterPro" id="IPR029058">
    <property type="entry name" value="AB_hydrolase_fold"/>
</dbReference>
<dbReference type="Gene3D" id="3.40.50.1820">
    <property type="entry name" value="alpha/beta hydrolase"/>
    <property type="match status" value="1"/>
</dbReference>
<name>A0A7D5IU59_9MICO</name>
<keyword evidence="1 3" id="KW-0378">Hydrolase</keyword>
<dbReference type="EMBL" id="CP058316">
    <property type="protein sequence ID" value="QLD12754.1"/>
    <property type="molecule type" value="Genomic_DNA"/>
</dbReference>
<dbReference type="PANTHER" id="PTHR48081:SF8">
    <property type="entry name" value="ALPHA_BETA HYDROLASE FOLD-3 DOMAIN-CONTAINING PROTEIN-RELATED"/>
    <property type="match status" value="1"/>
</dbReference>
<evidence type="ECO:0000313" key="4">
    <source>
        <dbReference type="Proteomes" id="UP000509638"/>
    </source>
</evidence>
<dbReference type="Proteomes" id="UP000509638">
    <property type="component" value="Chromosome"/>
</dbReference>
<dbReference type="Pfam" id="PF07859">
    <property type="entry name" value="Abhydrolase_3"/>
    <property type="match status" value="1"/>
</dbReference>
<dbReference type="RefSeq" id="WP_178013778.1">
    <property type="nucleotide sequence ID" value="NZ_CP058316.1"/>
</dbReference>
<dbReference type="PANTHER" id="PTHR48081">
    <property type="entry name" value="AB HYDROLASE SUPERFAMILY PROTEIN C4A8.06C"/>
    <property type="match status" value="1"/>
</dbReference>
<dbReference type="InterPro" id="IPR050300">
    <property type="entry name" value="GDXG_lipolytic_enzyme"/>
</dbReference>
<accession>A0A7D5IU59</accession>
<dbReference type="InterPro" id="IPR013094">
    <property type="entry name" value="AB_hydrolase_3"/>
</dbReference>
<dbReference type="SUPFAM" id="SSF53474">
    <property type="entry name" value="alpha/beta-Hydrolases"/>
    <property type="match status" value="1"/>
</dbReference>
<dbReference type="GO" id="GO:0016787">
    <property type="term" value="F:hydrolase activity"/>
    <property type="evidence" value="ECO:0007669"/>
    <property type="project" value="UniProtKB-KW"/>
</dbReference>
<gene>
    <name evidence="3" type="ORF">HW566_13815</name>
</gene>
<sequence>MTIKPTTWREAIRAANPDLLVPVIRLPFHLTGRTPLRAVMRYGNAKPTAVLPGVRTRRVTVGTSQVPVTIHEPDVRAAPSGALVWCFGGGLISGSAEHANDVASYLARTHGIIVVVPNYRLAPEYPYPAAIDDCFAALEWIVANAGHLGVFVDRIAVGGDSAGAGLAAAMAQRAHDESIALCVQLLTYPMLDDRTVLRAEANREVYLTWTVPSNRYGWASYLGHAPGDGESRPYAVPARRANLHGLAPAWIGVGDIDQFYDECLDYAERLKAAGVPCDLRVVPGMYHGADVMRPNHPLIVGLRESRDAALRKAMASSDN</sequence>
<evidence type="ECO:0000313" key="3">
    <source>
        <dbReference type="EMBL" id="QLD12754.1"/>
    </source>
</evidence>
<organism evidence="3 4">
    <name type="scientific">Microbacterium oleivorans</name>
    <dbReference type="NCBI Taxonomy" id="273677"/>
    <lineage>
        <taxon>Bacteria</taxon>
        <taxon>Bacillati</taxon>
        <taxon>Actinomycetota</taxon>
        <taxon>Actinomycetes</taxon>
        <taxon>Micrococcales</taxon>
        <taxon>Microbacteriaceae</taxon>
        <taxon>Microbacterium</taxon>
    </lineage>
</organism>
<reference evidence="3 4" key="1">
    <citation type="submission" date="2020-06" db="EMBL/GenBank/DDBJ databases">
        <authorList>
            <person name="Jo H."/>
        </authorList>
    </citation>
    <scope>NUCLEOTIDE SEQUENCE [LARGE SCALE GENOMIC DNA]</scope>
    <source>
        <strain evidence="3 4">I46</strain>
    </source>
</reference>